<dbReference type="EMBL" id="JAUJYO010000019">
    <property type="protein sequence ID" value="KAK1288789.1"/>
    <property type="molecule type" value="Genomic_DNA"/>
</dbReference>
<gene>
    <name evidence="3" type="ORF">QJS10_CPB19g01539</name>
</gene>
<evidence type="ECO:0000256" key="1">
    <source>
        <dbReference type="SAM" id="MobiDB-lite"/>
    </source>
</evidence>
<evidence type="ECO:0000313" key="4">
    <source>
        <dbReference type="Proteomes" id="UP001180020"/>
    </source>
</evidence>
<dbReference type="AlphaFoldDB" id="A0AAV9CJG3"/>
<keyword evidence="4" id="KW-1185">Reference proteome</keyword>
<protein>
    <recommendedName>
        <fullName evidence="2">DUF8204 domain-containing protein</fullName>
    </recommendedName>
</protein>
<sequence length="219" mass="23514">MEDPGSTEGGGGDDLTQSIGGEYDGGGVGEVVGGGGGGGAKKAKSCKGCLFYTSSLKSNARNPLCLGISRTLPQVPSYVIGDSEMEASKEGRSLTDFKYACAGYSVFIENKKNSTDQKTKQAELPFCVGLEVLVDRRPSTADHVTQHAPGHAHSQEDGHVHPQPQPQKPTHSVGDEFLTRFTRNANLVASGVARNVHRVGNYMKTYVDDILYPYRRRPK</sequence>
<dbReference type="Pfam" id="PF26631">
    <property type="entry name" value="DUF8204"/>
    <property type="match status" value="1"/>
</dbReference>
<accession>A0AAV9CJG3</accession>
<feature type="region of interest" description="Disordered" evidence="1">
    <location>
        <begin position="140"/>
        <end position="173"/>
    </location>
</feature>
<proteinExistence type="predicted"/>
<reference evidence="3" key="2">
    <citation type="submission" date="2023-06" db="EMBL/GenBank/DDBJ databases">
        <authorList>
            <person name="Ma L."/>
            <person name="Liu K.-W."/>
            <person name="Li Z."/>
            <person name="Hsiao Y.-Y."/>
            <person name="Qi Y."/>
            <person name="Fu T."/>
            <person name="Tang G."/>
            <person name="Zhang D."/>
            <person name="Sun W.-H."/>
            <person name="Liu D.-K."/>
            <person name="Li Y."/>
            <person name="Chen G.-Z."/>
            <person name="Liu X.-D."/>
            <person name="Liao X.-Y."/>
            <person name="Jiang Y.-T."/>
            <person name="Yu X."/>
            <person name="Hao Y."/>
            <person name="Huang J."/>
            <person name="Zhao X.-W."/>
            <person name="Ke S."/>
            <person name="Chen Y.-Y."/>
            <person name="Wu W.-L."/>
            <person name="Hsu J.-L."/>
            <person name="Lin Y.-F."/>
            <person name="Huang M.-D."/>
            <person name="Li C.-Y."/>
            <person name="Huang L."/>
            <person name="Wang Z.-W."/>
            <person name="Zhao X."/>
            <person name="Zhong W.-Y."/>
            <person name="Peng D.-H."/>
            <person name="Ahmad S."/>
            <person name="Lan S."/>
            <person name="Zhang J.-S."/>
            <person name="Tsai W.-C."/>
            <person name="Van De Peer Y."/>
            <person name="Liu Z.-J."/>
        </authorList>
    </citation>
    <scope>NUCLEOTIDE SEQUENCE</scope>
    <source>
        <strain evidence="3">CP</strain>
        <tissue evidence="3">Leaves</tissue>
    </source>
</reference>
<name>A0AAV9CJG3_ACOCL</name>
<dbReference type="PANTHER" id="PTHR34566:SF2">
    <property type="entry name" value="ALTERED INHERITANCE OF MITOCHONDRIA PROTEIN"/>
    <property type="match status" value="1"/>
</dbReference>
<reference evidence="3" key="1">
    <citation type="journal article" date="2023" name="Nat. Commun.">
        <title>Diploid and tetraploid genomes of Acorus and the evolution of monocots.</title>
        <authorList>
            <person name="Ma L."/>
            <person name="Liu K.W."/>
            <person name="Li Z."/>
            <person name="Hsiao Y.Y."/>
            <person name="Qi Y."/>
            <person name="Fu T."/>
            <person name="Tang G.D."/>
            <person name="Zhang D."/>
            <person name="Sun W.H."/>
            <person name="Liu D.K."/>
            <person name="Li Y."/>
            <person name="Chen G.Z."/>
            <person name="Liu X.D."/>
            <person name="Liao X.Y."/>
            <person name="Jiang Y.T."/>
            <person name="Yu X."/>
            <person name="Hao Y."/>
            <person name="Huang J."/>
            <person name="Zhao X.W."/>
            <person name="Ke S."/>
            <person name="Chen Y.Y."/>
            <person name="Wu W.L."/>
            <person name="Hsu J.L."/>
            <person name="Lin Y.F."/>
            <person name="Huang M.D."/>
            <person name="Li C.Y."/>
            <person name="Huang L."/>
            <person name="Wang Z.W."/>
            <person name="Zhao X."/>
            <person name="Zhong W.Y."/>
            <person name="Peng D.H."/>
            <person name="Ahmad S."/>
            <person name="Lan S."/>
            <person name="Zhang J.S."/>
            <person name="Tsai W.C."/>
            <person name="Van de Peer Y."/>
            <person name="Liu Z.J."/>
        </authorList>
    </citation>
    <scope>NUCLEOTIDE SEQUENCE</scope>
    <source>
        <strain evidence="3">CP</strain>
    </source>
</reference>
<dbReference type="Proteomes" id="UP001180020">
    <property type="component" value="Unassembled WGS sequence"/>
</dbReference>
<organism evidence="3 4">
    <name type="scientific">Acorus calamus</name>
    <name type="common">Sweet flag</name>
    <dbReference type="NCBI Taxonomy" id="4465"/>
    <lineage>
        <taxon>Eukaryota</taxon>
        <taxon>Viridiplantae</taxon>
        <taxon>Streptophyta</taxon>
        <taxon>Embryophyta</taxon>
        <taxon>Tracheophyta</taxon>
        <taxon>Spermatophyta</taxon>
        <taxon>Magnoliopsida</taxon>
        <taxon>Liliopsida</taxon>
        <taxon>Acoraceae</taxon>
        <taxon>Acorus</taxon>
    </lineage>
</organism>
<evidence type="ECO:0000313" key="3">
    <source>
        <dbReference type="EMBL" id="KAK1288789.1"/>
    </source>
</evidence>
<dbReference type="InterPro" id="IPR058517">
    <property type="entry name" value="DUF8204"/>
</dbReference>
<feature type="compositionally biased region" description="Gly residues" evidence="1">
    <location>
        <begin position="22"/>
        <end position="39"/>
    </location>
</feature>
<dbReference type="PANTHER" id="PTHR34566">
    <property type="entry name" value="ALTERED INHERITANCE OF MITOCHONDRIA PROTEIN"/>
    <property type="match status" value="1"/>
</dbReference>
<comment type="caution">
    <text evidence="3">The sequence shown here is derived from an EMBL/GenBank/DDBJ whole genome shotgun (WGS) entry which is preliminary data.</text>
</comment>
<feature type="region of interest" description="Disordered" evidence="1">
    <location>
        <begin position="1"/>
        <end position="39"/>
    </location>
</feature>
<evidence type="ECO:0000259" key="2">
    <source>
        <dbReference type="Pfam" id="PF26631"/>
    </source>
</evidence>
<feature type="domain" description="DUF8204" evidence="2">
    <location>
        <begin position="42"/>
        <end position="133"/>
    </location>
</feature>